<dbReference type="Proteomes" id="UP001341840">
    <property type="component" value="Unassembled WGS sequence"/>
</dbReference>
<feature type="region of interest" description="Disordered" evidence="1">
    <location>
        <begin position="145"/>
        <end position="166"/>
    </location>
</feature>
<evidence type="ECO:0000313" key="2">
    <source>
        <dbReference type="EMBL" id="MED6127975.1"/>
    </source>
</evidence>
<evidence type="ECO:0000256" key="1">
    <source>
        <dbReference type="SAM" id="MobiDB-lite"/>
    </source>
</evidence>
<dbReference type="EMBL" id="JASCZI010032185">
    <property type="protein sequence ID" value="MED6127975.1"/>
    <property type="molecule type" value="Genomic_DNA"/>
</dbReference>
<comment type="caution">
    <text evidence="2">The sequence shown here is derived from an EMBL/GenBank/DDBJ whole genome shotgun (WGS) entry which is preliminary data.</text>
</comment>
<accession>A0ABU6RVC2</accession>
<name>A0ABU6RVC2_9FABA</name>
<proteinExistence type="predicted"/>
<feature type="compositionally biased region" description="Basic and acidic residues" evidence="1">
    <location>
        <begin position="145"/>
        <end position="157"/>
    </location>
</feature>
<reference evidence="2 3" key="1">
    <citation type="journal article" date="2023" name="Plants (Basel)">
        <title>Bridging the Gap: Combining Genomics and Transcriptomics Approaches to Understand Stylosanthes scabra, an Orphan Legume from the Brazilian Caatinga.</title>
        <authorList>
            <person name="Ferreira-Neto J.R.C."/>
            <person name="da Silva M.D."/>
            <person name="Binneck E."/>
            <person name="de Melo N.F."/>
            <person name="da Silva R.H."/>
            <person name="de Melo A.L.T.M."/>
            <person name="Pandolfi V."/>
            <person name="Bustamante F.O."/>
            <person name="Brasileiro-Vidal A.C."/>
            <person name="Benko-Iseppon A.M."/>
        </authorList>
    </citation>
    <scope>NUCLEOTIDE SEQUENCE [LARGE SCALE GENOMIC DNA]</scope>
    <source>
        <tissue evidence="2">Leaves</tissue>
    </source>
</reference>
<protein>
    <submittedName>
        <fullName evidence="2">Uncharacterized protein</fullName>
    </submittedName>
</protein>
<organism evidence="2 3">
    <name type="scientific">Stylosanthes scabra</name>
    <dbReference type="NCBI Taxonomy" id="79078"/>
    <lineage>
        <taxon>Eukaryota</taxon>
        <taxon>Viridiplantae</taxon>
        <taxon>Streptophyta</taxon>
        <taxon>Embryophyta</taxon>
        <taxon>Tracheophyta</taxon>
        <taxon>Spermatophyta</taxon>
        <taxon>Magnoliopsida</taxon>
        <taxon>eudicotyledons</taxon>
        <taxon>Gunneridae</taxon>
        <taxon>Pentapetalae</taxon>
        <taxon>rosids</taxon>
        <taxon>fabids</taxon>
        <taxon>Fabales</taxon>
        <taxon>Fabaceae</taxon>
        <taxon>Papilionoideae</taxon>
        <taxon>50 kb inversion clade</taxon>
        <taxon>dalbergioids sensu lato</taxon>
        <taxon>Dalbergieae</taxon>
        <taxon>Pterocarpus clade</taxon>
        <taxon>Stylosanthes</taxon>
    </lineage>
</organism>
<sequence length="166" mass="18482">MDLKGIILFVGEVRYRRDSKPLVVQESSYQEKIYVSPRLVVGRVTKVVNGSGMDSAADLVMLERGEYEKELLRRDKEFDRGESDSSDRTVTWDYEKKESDENKLILEENVVESKGAMEQSGSLAANESVCSSGVGIFKVVKEGSHDKQLGSKGKEEGANPIEMVVD</sequence>
<keyword evidence="3" id="KW-1185">Reference proteome</keyword>
<gene>
    <name evidence="2" type="ORF">PIB30_093243</name>
</gene>
<evidence type="ECO:0000313" key="3">
    <source>
        <dbReference type="Proteomes" id="UP001341840"/>
    </source>
</evidence>